<evidence type="ECO:0000313" key="12">
    <source>
        <dbReference type="RefSeq" id="XP_005094790.1"/>
    </source>
</evidence>
<dbReference type="PANTHER" id="PTHR43722:SF1">
    <property type="entry name" value="PROLINE IMINOPEPTIDASE"/>
    <property type="match status" value="1"/>
</dbReference>
<evidence type="ECO:0000256" key="9">
    <source>
        <dbReference type="RuleBase" id="RU003421"/>
    </source>
</evidence>
<keyword evidence="6 8" id="KW-0645">Protease</keyword>
<accession>A0ABM0JJ22</accession>
<keyword evidence="4 8" id="KW-0031">Aminopeptidase</keyword>
<evidence type="ECO:0000313" key="11">
    <source>
        <dbReference type="Proteomes" id="UP000694888"/>
    </source>
</evidence>
<evidence type="ECO:0000256" key="1">
    <source>
        <dbReference type="ARBA" id="ARBA00001585"/>
    </source>
</evidence>
<comment type="similarity">
    <text evidence="3 8 9">Belongs to the peptidase S33 family.</text>
</comment>
<dbReference type="Proteomes" id="UP000694888">
    <property type="component" value="Unplaced"/>
</dbReference>
<evidence type="ECO:0000259" key="10">
    <source>
        <dbReference type="Pfam" id="PF00561"/>
    </source>
</evidence>
<keyword evidence="5 8" id="KW-0963">Cytoplasm</keyword>
<dbReference type="PIRSF" id="PIRSF006431">
    <property type="entry name" value="Pept_S33"/>
    <property type="match status" value="1"/>
</dbReference>
<evidence type="ECO:0000256" key="6">
    <source>
        <dbReference type="ARBA" id="ARBA00022670"/>
    </source>
</evidence>
<dbReference type="InterPro" id="IPR002410">
    <property type="entry name" value="Peptidase_S33"/>
</dbReference>
<organism evidence="11 12">
    <name type="scientific">Aplysia californica</name>
    <name type="common">California sea hare</name>
    <dbReference type="NCBI Taxonomy" id="6500"/>
    <lineage>
        <taxon>Eukaryota</taxon>
        <taxon>Metazoa</taxon>
        <taxon>Spiralia</taxon>
        <taxon>Lophotrochozoa</taxon>
        <taxon>Mollusca</taxon>
        <taxon>Gastropoda</taxon>
        <taxon>Heterobranchia</taxon>
        <taxon>Euthyneura</taxon>
        <taxon>Tectipleura</taxon>
        <taxon>Aplysiida</taxon>
        <taxon>Aplysioidea</taxon>
        <taxon>Aplysiidae</taxon>
        <taxon>Aplysia</taxon>
    </lineage>
</organism>
<protein>
    <recommendedName>
        <fullName evidence="8 9">Proline iminopeptidase</fullName>
        <shortName evidence="8">PIP</shortName>
        <ecNumber evidence="8 9">3.4.11.5</ecNumber>
    </recommendedName>
    <alternativeName>
        <fullName evidence="8">Prolyl aminopeptidase</fullName>
    </alternativeName>
</protein>
<proteinExistence type="inferred from homology"/>
<comment type="subcellular location">
    <subcellularLocation>
        <location evidence="2 8">Cytoplasm</location>
    </subcellularLocation>
</comment>
<dbReference type="NCBIfam" id="TIGR01249">
    <property type="entry name" value="pro_imino_pep_1"/>
    <property type="match status" value="1"/>
</dbReference>
<feature type="domain" description="AB hydrolase-1" evidence="10">
    <location>
        <begin position="71"/>
        <end position="330"/>
    </location>
</feature>
<evidence type="ECO:0000256" key="7">
    <source>
        <dbReference type="ARBA" id="ARBA00022801"/>
    </source>
</evidence>
<evidence type="ECO:0000256" key="8">
    <source>
        <dbReference type="PIRNR" id="PIRNR006431"/>
    </source>
</evidence>
<dbReference type="SUPFAM" id="SSF53474">
    <property type="entry name" value="alpha/beta-Hydrolases"/>
    <property type="match status" value="1"/>
</dbReference>
<sequence length="358" mass="41201">MRQVSHLVSSVFSRVSCSYKRDFYFVQITMTESVGRTELFPDIEPYDSGFLQVSDLHSLYYEQSGNPKGLPVLFLHGGPGAGVVVPRERCWFDPEYYRIILFDQRGAGRSKPSAELKDNTTWDLVSDIEKLREKLGVEAWVLFGWSWGTTLTLVYAESHPQRVKAIIVHGIFLCTKKEIDWLYVDGCSQIWPDLHEEYLKIIPLEERKDLIKAYNKRLNSEDHNVSLPAAKAWSLWELQIMRPQIDPFYVQFADDVEFCLNFARIECHYFLNGGFLESDSYILDNVHKLKDIPTTIINGRFDVITPMESAWKLHKSLPKSELIVAPLDGHSEKDLGILMALLNATEKYKTLPVENQSC</sequence>
<dbReference type="InterPro" id="IPR005944">
    <property type="entry name" value="Pro_iminopeptidase"/>
</dbReference>
<comment type="catalytic activity">
    <reaction evidence="1 8 9">
        <text>Release of N-terminal proline from a peptide.</text>
        <dbReference type="EC" id="3.4.11.5"/>
    </reaction>
</comment>
<dbReference type="PRINTS" id="PR00793">
    <property type="entry name" value="PROAMNOPTASE"/>
</dbReference>
<reference evidence="12" key="1">
    <citation type="submission" date="2025-08" db="UniProtKB">
        <authorList>
            <consortium name="RefSeq"/>
        </authorList>
    </citation>
    <scope>IDENTIFICATION</scope>
</reference>
<name>A0ABM0JJ22_APLCA</name>
<dbReference type="RefSeq" id="XP_005094790.1">
    <property type="nucleotide sequence ID" value="XM_005094733.3"/>
</dbReference>
<evidence type="ECO:0000256" key="3">
    <source>
        <dbReference type="ARBA" id="ARBA00010088"/>
    </source>
</evidence>
<keyword evidence="11" id="KW-1185">Reference proteome</keyword>
<dbReference type="InterPro" id="IPR029058">
    <property type="entry name" value="AB_hydrolase_fold"/>
</dbReference>
<dbReference type="EC" id="3.4.11.5" evidence="8 9"/>
<evidence type="ECO:0000256" key="2">
    <source>
        <dbReference type="ARBA" id="ARBA00004496"/>
    </source>
</evidence>
<dbReference type="InterPro" id="IPR000073">
    <property type="entry name" value="AB_hydrolase_1"/>
</dbReference>
<evidence type="ECO:0000256" key="5">
    <source>
        <dbReference type="ARBA" id="ARBA00022490"/>
    </source>
</evidence>
<keyword evidence="7 8" id="KW-0378">Hydrolase</keyword>
<dbReference type="GeneID" id="101852009"/>
<gene>
    <name evidence="12" type="primary">LOC101852009</name>
</gene>
<dbReference type="PANTHER" id="PTHR43722">
    <property type="entry name" value="PROLINE IMINOPEPTIDASE"/>
    <property type="match status" value="1"/>
</dbReference>
<evidence type="ECO:0000256" key="4">
    <source>
        <dbReference type="ARBA" id="ARBA00022438"/>
    </source>
</evidence>
<dbReference type="Gene3D" id="3.40.50.1820">
    <property type="entry name" value="alpha/beta hydrolase"/>
    <property type="match status" value="1"/>
</dbReference>
<dbReference type="Pfam" id="PF00561">
    <property type="entry name" value="Abhydrolase_1"/>
    <property type="match status" value="1"/>
</dbReference>